<comment type="function">
    <text evidence="19">Catalyzes the formation of cytosolic acetyl-CoA, which is mainly used for the biosynthesis of fatty acids and sterols.</text>
</comment>
<dbReference type="EC" id="2.3.3.8" evidence="23"/>
<keyword evidence="6 23" id="KW-0963">Cytoplasm</keyword>
<dbReference type="Pfam" id="PF00285">
    <property type="entry name" value="Citrate_synt"/>
    <property type="match status" value="1"/>
</dbReference>
<evidence type="ECO:0000256" key="9">
    <source>
        <dbReference type="ARBA" id="ARBA00022553"/>
    </source>
</evidence>
<dbReference type="SMART" id="SM00881">
    <property type="entry name" value="CoA_binding"/>
    <property type="match status" value="1"/>
</dbReference>
<dbReference type="AlphaFoldDB" id="A0A9P7J536"/>
<keyword evidence="9" id="KW-0597">Phosphoprotein</keyword>
<evidence type="ECO:0000256" key="24">
    <source>
        <dbReference type="PIRSR" id="PIRSR036511-1"/>
    </source>
</evidence>
<evidence type="ECO:0000256" key="1">
    <source>
        <dbReference type="ARBA" id="ARBA00001946"/>
    </source>
</evidence>
<evidence type="ECO:0000256" key="14">
    <source>
        <dbReference type="ARBA" id="ARBA00022842"/>
    </source>
</evidence>
<dbReference type="InterPro" id="IPR033847">
    <property type="entry name" value="Citrt_syn/SCS-alpha_CS"/>
</dbReference>
<dbReference type="Gene3D" id="1.10.580.10">
    <property type="entry name" value="Citrate Synthase, domain 1"/>
    <property type="match status" value="1"/>
</dbReference>
<dbReference type="InterPro" id="IPR016142">
    <property type="entry name" value="Citrate_synth-like_lrg_a-sub"/>
</dbReference>
<comment type="similarity">
    <text evidence="4 23">In the N-terminal section; belongs to the succinate/malate CoA ligase beta subunit family.</text>
</comment>
<dbReference type="PIRSF" id="PIRSF036511">
    <property type="entry name" value="ATP_citrt_syn"/>
    <property type="match status" value="1"/>
</dbReference>
<evidence type="ECO:0000256" key="17">
    <source>
        <dbReference type="ARBA" id="ARBA00023098"/>
    </source>
</evidence>
<evidence type="ECO:0000256" key="7">
    <source>
        <dbReference type="ARBA" id="ARBA00022499"/>
    </source>
</evidence>
<dbReference type="InterPro" id="IPR016102">
    <property type="entry name" value="Succinyl-CoA_synth-like"/>
</dbReference>
<evidence type="ECO:0000313" key="26">
    <source>
        <dbReference type="EMBL" id="KAG1803322.1"/>
    </source>
</evidence>
<keyword evidence="13 23" id="KW-0067">ATP-binding</keyword>
<evidence type="ECO:0000256" key="16">
    <source>
        <dbReference type="ARBA" id="ARBA00022990"/>
    </source>
</evidence>
<name>A0A9P7J536_9AGAM</name>
<dbReference type="SUPFAM" id="SSF52210">
    <property type="entry name" value="Succinyl-CoA synthetase domains"/>
    <property type="match status" value="1"/>
</dbReference>
<evidence type="ECO:0000313" key="27">
    <source>
        <dbReference type="Proteomes" id="UP000807769"/>
    </source>
</evidence>
<dbReference type="SUPFAM" id="SSF51735">
    <property type="entry name" value="NAD(P)-binding Rossmann-fold domains"/>
    <property type="match status" value="1"/>
</dbReference>
<dbReference type="PANTHER" id="PTHR23118:SF42">
    <property type="entry name" value="ATP-CITRATE SYNTHASE"/>
    <property type="match status" value="1"/>
</dbReference>
<evidence type="ECO:0000256" key="13">
    <source>
        <dbReference type="ARBA" id="ARBA00022840"/>
    </source>
</evidence>
<keyword evidence="26" id="KW-0456">Lyase</keyword>
<feature type="active site" description="Tele-phosphohistidine intermediate" evidence="24">
    <location>
        <position position="803"/>
    </location>
</feature>
<keyword evidence="12 23" id="KW-0547">Nucleotide-binding</keyword>
<dbReference type="FunFam" id="3.40.50.261:FF:000003">
    <property type="entry name" value="ATP-citrate synthase subunit"/>
    <property type="match status" value="1"/>
</dbReference>
<evidence type="ECO:0000256" key="18">
    <source>
        <dbReference type="ARBA" id="ARBA00047593"/>
    </source>
</evidence>
<keyword evidence="10 23" id="KW-0808">Transferase</keyword>
<dbReference type="Pfam" id="PF24948">
    <property type="entry name" value="Citrate_synth_N"/>
    <property type="match status" value="1"/>
</dbReference>
<evidence type="ECO:0000256" key="19">
    <source>
        <dbReference type="ARBA" id="ARBA00054002"/>
    </source>
</evidence>
<dbReference type="EMBL" id="JABBWG010000067">
    <property type="protein sequence ID" value="KAG1803322.1"/>
    <property type="molecule type" value="Genomic_DNA"/>
</dbReference>
<dbReference type="InterPro" id="IPR032263">
    <property type="entry name" value="Citrate-bd"/>
</dbReference>
<evidence type="ECO:0000256" key="23">
    <source>
        <dbReference type="PIRNR" id="PIRNR036511"/>
    </source>
</evidence>
<dbReference type="GO" id="GO:0005524">
    <property type="term" value="F:ATP binding"/>
    <property type="evidence" value="ECO:0007669"/>
    <property type="project" value="UniProtKB-UniRule"/>
</dbReference>
<dbReference type="FunFam" id="3.40.50.261:FF:000004">
    <property type="entry name" value="ATP-citrate synthase subunit"/>
    <property type="match status" value="1"/>
</dbReference>
<dbReference type="FunFam" id="3.40.50.720:FF:000024">
    <property type="entry name" value="Probable ATP-citrate synthase"/>
    <property type="match status" value="1"/>
</dbReference>
<dbReference type="Pfam" id="PF16114">
    <property type="entry name" value="Citrate_bind"/>
    <property type="match status" value="1"/>
</dbReference>
<evidence type="ECO:0000256" key="11">
    <source>
        <dbReference type="ARBA" id="ARBA00022723"/>
    </source>
</evidence>
<dbReference type="InterPro" id="IPR036291">
    <property type="entry name" value="NAD(P)-bd_dom_sf"/>
</dbReference>
<evidence type="ECO:0000256" key="15">
    <source>
        <dbReference type="ARBA" id="ARBA00022843"/>
    </source>
</evidence>
<dbReference type="InterPro" id="IPR003781">
    <property type="entry name" value="CoA-bd"/>
</dbReference>
<comment type="similarity">
    <text evidence="20">Belongs to the succinate/malate CoA ligase alpha subunit family.</text>
</comment>
<evidence type="ECO:0000256" key="22">
    <source>
        <dbReference type="ARBA" id="ARBA00093367"/>
    </source>
</evidence>
<evidence type="ECO:0000256" key="21">
    <source>
        <dbReference type="ARBA" id="ARBA00062455"/>
    </source>
</evidence>
<comment type="cofactor">
    <cofactor evidence="1">
        <name>Mg(2+)</name>
        <dbReference type="ChEBI" id="CHEBI:18420"/>
    </cofactor>
</comment>
<comment type="subunit">
    <text evidence="5 23">Homotetramer.</text>
</comment>
<keyword evidence="16" id="KW-0007">Acetylation</keyword>
<keyword evidence="8 23" id="KW-0444">Lipid biosynthesis</keyword>
<dbReference type="InterPro" id="IPR005811">
    <property type="entry name" value="SUCC_ACL_C"/>
</dbReference>
<dbReference type="GO" id="GO:0003878">
    <property type="term" value="F:ATP citrate synthase activity"/>
    <property type="evidence" value="ECO:0007669"/>
    <property type="project" value="UniProtKB-UniRule"/>
</dbReference>
<dbReference type="FunFam" id="3.30.470.110:FF:000003">
    <property type="entry name" value="ATP-citrate synthase subunit 2"/>
    <property type="match status" value="1"/>
</dbReference>
<dbReference type="FunFam" id="1.10.230.10:FF:000005">
    <property type="entry name" value="ATP-citrate synthase subunit 1"/>
    <property type="match status" value="1"/>
</dbReference>
<keyword evidence="15" id="KW-0832">Ubl conjugation</keyword>
<dbReference type="GO" id="GO:0016829">
    <property type="term" value="F:lyase activity"/>
    <property type="evidence" value="ECO:0007669"/>
    <property type="project" value="UniProtKB-KW"/>
</dbReference>
<evidence type="ECO:0000256" key="10">
    <source>
        <dbReference type="ARBA" id="ARBA00022679"/>
    </source>
</evidence>
<keyword evidence="7" id="KW-1017">Isopeptide bond</keyword>
<comment type="similarity">
    <text evidence="3 23">In the C-terminal section; belongs to the succinate/malate CoA ligase alpha subunit family.</text>
</comment>
<gene>
    <name evidence="26" type="ORF">BJ212DRAFT_1487033</name>
</gene>
<dbReference type="InterPro" id="IPR014608">
    <property type="entry name" value="ATP-citrate_synthase"/>
</dbReference>
<evidence type="ECO:0000259" key="25">
    <source>
        <dbReference type="SMART" id="SM00881"/>
    </source>
</evidence>
<keyword evidence="27" id="KW-1185">Reference proteome</keyword>
<organism evidence="26 27">
    <name type="scientific">Suillus subaureus</name>
    <dbReference type="NCBI Taxonomy" id="48587"/>
    <lineage>
        <taxon>Eukaryota</taxon>
        <taxon>Fungi</taxon>
        <taxon>Dikarya</taxon>
        <taxon>Basidiomycota</taxon>
        <taxon>Agaricomycotina</taxon>
        <taxon>Agaricomycetes</taxon>
        <taxon>Agaricomycetidae</taxon>
        <taxon>Boletales</taxon>
        <taxon>Suillineae</taxon>
        <taxon>Suillaceae</taxon>
        <taxon>Suillus</taxon>
    </lineage>
</organism>
<dbReference type="GO" id="GO:0005829">
    <property type="term" value="C:cytosol"/>
    <property type="evidence" value="ECO:0007669"/>
    <property type="project" value="UniProtKB-SubCell"/>
</dbReference>
<dbReference type="GeneID" id="64635227"/>
<dbReference type="GO" id="GO:0006633">
    <property type="term" value="P:fatty acid biosynthetic process"/>
    <property type="evidence" value="ECO:0007669"/>
    <property type="project" value="TreeGrafter"/>
</dbReference>
<dbReference type="RefSeq" id="XP_041186532.1">
    <property type="nucleotide sequence ID" value="XM_041341211.1"/>
</dbReference>
<comment type="caution">
    <text evidence="26">The sequence shown here is derived from an EMBL/GenBank/DDBJ whole genome shotgun (WGS) entry which is preliminary data.</text>
</comment>
<dbReference type="PANTHER" id="PTHR23118">
    <property type="entry name" value="ATP-CITRATE SYNTHASE"/>
    <property type="match status" value="1"/>
</dbReference>
<dbReference type="SUPFAM" id="SSF48256">
    <property type="entry name" value="Citrate synthase"/>
    <property type="match status" value="1"/>
</dbReference>
<dbReference type="GO" id="GO:0046872">
    <property type="term" value="F:metal ion binding"/>
    <property type="evidence" value="ECO:0007669"/>
    <property type="project" value="UniProtKB-UniRule"/>
</dbReference>
<evidence type="ECO:0000256" key="5">
    <source>
        <dbReference type="ARBA" id="ARBA00011881"/>
    </source>
</evidence>
<evidence type="ECO:0000256" key="8">
    <source>
        <dbReference type="ARBA" id="ARBA00022516"/>
    </source>
</evidence>
<comment type="function">
    <text evidence="22">Catalyzes the cleavage of citrate into oxaloacetate and acetyl-CoA, the latter serving as common substrate in multiple biochemical reactions in protein, carbohydrate and lipid metabolism.</text>
</comment>
<keyword evidence="17 23" id="KW-0443">Lipid metabolism</keyword>
<evidence type="ECO:0000256" key="3">
    <source>
        <dbReference type="ARBA" id="ARBA00005899"/>
    </source>
</evidence>
<dbReference type="SUPFAM" id="SSF56059">
    <property type="entry name" value="Glutathione synthetase ATP-binding domain-like"/>
    <property type="match status" value="1"/>
</dbReference>
<comment type="subcellular location">
    <subcellularLocation>
        <location evidence="2">Cytoplasm</location>
        <location evidence="2">Cytosol</location>
    </subcellularLocation>
</comment>
<dbReference type="Gene3D" id="3.40.50.720">
    <property type="entry name" value="NAD(P)-binding Rossmann-like Domain"/>
    <property type="match status" value="1"/>
</dbReference>
<dbReference type="InterPro" id="IPR036969">
    <property type="entry name" value="Citrate_synthase_sf"/>
</dbReference>
<comment type="subunit">
    <text evidence="21">Composed of two subunits.</text>
</comment>
<dbReference type="GO" id="GO:0006101">
    <property type="term" value="P:citrate metabolic process"/>
    <property type="evidence" value="ECO:0007669"/>
    <property type="project" value="InterPro"/>
</dbReference>
<dbReference type="Gene3D" id="3.40.50.261">
    <property type="entry name" value="Succinyl-CoA synthetase domains"/>
    <property type="match status" value="2"/>
</dbReference>
<evidence type="ECO:0000256" key="20">
    <source>
        <dbReference type="ARBA" id="ARBA00060724"/>
    </source>
</evidence>
<dbReference type="PROSITE" id="PS00399">
    <property type="entry name" value="SUCCINYL_COA_LIG_2"/>
    <property type="match status" value="1"/>
</dbReference>
<protein>
    <recommendedName>
        <fullName evidence="23">ATP-citrate synthase</fullName>
        <ecNumber evidence="23">2.3.3.8</ecNumber>
    </recommendedName>
    <alternativeName>
        <fullName evidence="23">ATP-citrate (pro-S-)-lyase</fullName>
    </alternativeName>
    <alternativeName>
        <fullName evidence="23">Citrate cleavage enzyme</fullName>
    </alternativeName>
</protein>
<dbReference type="PROSITE" id="PS01216">
    <property type="entry name" value="SUCCINYL_COA_LIG_1"/>
    <property type="match status" value="1"/>
</dbReference>
<dbReference type="OrthoDB" id="3261737at2759"/>
<dbReference type="Pfam" id="PF00549">
    <property type="entry name" value="Ligase_CoA"/>
    <property type="match status" value="1"/>
</dbReference>
<proteinExistence type="inferred from homology"/>
<dbReference type="InterPro" id="IPR016143">
    <property type="entry name" value="Citrate_synth-like_sm_a-sub"/>
</dbReference>
<dbReference type="InterPro" id="IPR017440">
    <property type="entry name" value="Cit_synth/succinyl-CoA_lig_AS"/>
</dbReference>
<dbReference type="GO" id="GO:0006085">
    <property type="term" value="P:acetyl-CoA biosynthetic process"/>
    <property type="evidence" value="ECO:0007669"/>
    <property type="project" value="InterPro"/>
</dbReference>
<accession>A0A9P7J536</accession>
<feature type="domain" description="CoA-binding" evidence="25">
    <location>
        <begin position="535"/>
        <end position="644"/>
    </location>
</feature>
<sequence length="1151" mass="124574">MSSKAIREYDAKLLLAYWLQRAPAPNPNFAPSPSSTLKFPAPRVAQILWDSASDSITPDTLLPSWVSTTKLVAKPDQLIKRRGKAGLLALNKDWQDAKKWIQDRAGKPQRVESVTGTLSSFIVEPFLPHPSDSEYYICITSARDADTLLFTTSGGVDVGDVDAKALKLDIPVLGPFPSRADLQRTLLRDVPAHKKEVLTEFLVRLYSVYVDLHFAYLEINPLVVLDDGSIHYLDMAAKLDQTAESICGPKWAVARDLTVYETAPAASTTGSKVNADRGPPMAWPAPFGRDLTKEEAYIQKLDASTGASLKLTVLNPTGRVWTMVAGGGASVVYSDAIAAAGFAHELANYGEYSGAPSEGQTFEYAKTILDLLTRPPPRPDGKVLIIGGGIANFTNVAATFKGIIRALTSYKNQLIAHNAKIYVRRGGPNWQEGLKAMRLLGESLGVPIRVFGPDTHITEIVPLALGLKSTTSATAPISIPATAPGSPKISPAAPEPGASDVGTIHADGERTQPNDVVVRFDSLDGTKGSRPAYRPFDEDTRSFVYGLQPRAIQGMLDFDYSCKRARPSVAAMIYPFGGHHIQKFYWGTRETLLPVYTSLEEAVKKHPDVDVVVNFASSRSVYSSTMECLGYESIKAIALIAEGVPERQAREILWKAKEKGVLIIGPATVGGIKPGCFRIGNSGGMMDNIIASKLYRPGSVGYVSKSGGMSNELNNILSLVTNGTYEGIAIGGDRYPGSTFIDHLLRYEADPGCKMLVLLGEVGGVEEYRVIEAVKSGKIKKPIVAWAIGTCASMFTTEVQFGHAGSMAHSDSETAAAKNKAMREAGFIVPATFEELPAALKSTYEALVAQGVIVPSKDVEPPVIPMDYKWAQELGLIRKPAAFISTISDERGQELLYAGMRISDVFREDIGLGGVVSLLWFKRRLPSWATKFIEMVLMLTADHGPAVSGAMNTIVATRAGKDLISSLASGLLTIGSRFGGALDEAASMFSGARDTGLTPREFVDNSRKANKLISGIGHKIKSVNNPDLRVELVKEYVRKNFPSHSLLDYALAVEKVTTSKKDTLILNVDGCIAVCFVDLLRDSGAFTPEEADEYIKIGTLNGLFVLGRSIGFIGHHLDQKRLRAPLYRHPADDIFINIADLSQPRVLGKMQ</sequence>
<dbReference type="Gene3D" id="1.10.230.10">
    <property type="entry name" value="Cytochrome P450-Terp, domain 2"/>
    <property type="match status" value="1"/>
</dbReference>
<dbReference type="Gene3D" id="3.30.470.110">
    <property type="match status" value="1"/>
</dbReference>
<dbReference type="InterPro" id="IPR002020">
    <property type="entry name" value="Citrate_synthase"/>
</dbReference>
<keyword evidence="11 23" id="KW-0479">Metal-binding</keyword>
<evidence type="ECO:0000256" key="6">
    <source>
        <dbReference type="ARBA" id="ARBA00022490"/>
    </source>
</evidence>
<dbReference type="InterPro" id="IPR056749">
    <property type="entry name" value="Citrate_synth_N"/>
</dbReference>
<comment type="catalytic activity">
    <reaction evidence="18 23">
        <text>oxaloacetate + acetyl-CoA + ADP + phosphate = citrate + ATP + CoA</text>
        <dbReference type="Rhea" id="RHEA:21160"/>
        <dbReference type="ChEBI" id="CHEBI:16452"/>
        <dbReference type="ChEBI" id="CHEBI:16947"/>
        <dbReference type="ChEBI" id="CHEBI:30616"/>
        <dbReference type="ChEBI" id="CHEBI:43474"/>
        <dbReference type="ChEBI" id="CHEBI:57287"/>
        <dbReference type="ChEBI" id="CHEBI:57288"/>
        <dbReference type="ChEBI" id="CHEBI:456216"/>
        <dbReference type="EC" id="2.3.3.8"/>
    </reaction>
</comment>
<dbReference type="Proteomes" id="UP000807769">
    <property type="component" value="Unassembled WGS sequence"/>
</dbReference>
<dbReference type="Pfam" id="PF02629">
    <property type="entry name" value="CoA_binding"/>
    <property type="match status" value="1"/>
</dbReference>
<evidence type="ECO:0000256" key="12">
    <source>
        <dbReference type="ARBA" id="ARBA00022741"/>
    </source>
</evidence>
<keyword evidence="14 23" id="KW-0460">Magnesium</keyword>
<dbReference type="CDD" id="cd06100">
    <property type="entry name" value="CCL_ACL-C"/>
    <property type="match status" value="1"/>
</dbReference>
<evidence type="ECO:0000256" key="2">
    <source>
        <dbReference type="ARBA" id="ARBA00004514"/>
    </source>
</evidence>
<reference evidence="26" key="1">
    <citation type="journal article" date="2020" name="New Phytol.">
        <title>Comparative genomics reveals dynamic genome evolution in host specialist ectomycorrhizal fungi.</title>
        <authorList>
            <person name="Lofgren L.A."/>
            <person name="Nguyen N.H."/>
            <person name="Vilgalys R."/>
            <person name="Ruytinx J."/>
            <person name="Liao H.L."/>
            <person name="Branco S."/>
            <person name="Kuo A."/>
            <person name="LaButti K."/>
            <person name="Lipzen A."/>
            <person name="Andreopoulos W."/>
            <person name="Pangilinan J."/>
            <person name="Riley R."/>
            <person name="Hundley H."/>
            <person name="Na H."/>
            <person name="Barry K."/>
            <person name="Grigoriev I.V."/>
            <person name="Stajich J.E."/>
            <person name="Kennedy P.G."/>
        </authorList>
    </citation>
    <scope>NUCLEOTIDE SEQUENCE</scope>
    <source>
        <strain evidence="26">MN1</strain>
    </source>
</reference>
<evidence type="ECO:0000256" key="4">
    <source>
        <dbReference type="ARBA" id="ARBA00010719"/>
    </source>
</evidence>